<dbReference type="STRING" id="1176587.A8C56_05435"/>
<gene>
    <name evidence="2" type="ORF">A8C56_05435</name>
</gene>
<dbReference type="CDD" id="cd24068">
    <property type="entry name" value="ASKHA_NBD_ROK_FnNanK-like"/>
    <property type="match status" value="1"/>
</dbReference>
<keyword evidence="3" id="KW-1185">Reference proteome</keyword>
<dbReference type="AlphaFoldDB" id="A0A1A9HYP4"/>
<keyword evidence="2" id="KW-0418">Kinase</keyword>
<keyword evidence="2" id="KW-0808">Transferase</keyword>
<sequence>MYAIAIDVGSTFIKCGLINVKGEIVYTFKMPSRDILTEGEIIALINAAVRKCASQAEKQVLGIGIGFPGIVENNIIVGGADNLPGFRNVNLGAIVAASTGLNVIVDNDANMMAWGEMQYGSGKNCSDVVFLTVGTGIGGCLVINNKLYGGFRNTGAELGHIVINFNGPECSCGGRGCFEAYASVKALIRDYAALTGISPADLNRKLLIKNYLLGEEAAITAMKQHFNYMSVGIASLVNIFSPQKVIIGGGIAEAGDFYVPEITRRVLQKAMPDTSSHTVIVRAQTGDNACLLGCASRVFSTPVLFQSNYTRK</sequence>
<dbReference type="PANTHER" id="PTHR18964:SF149">
    <property type="entry name" value="BIFUNCTIONAL UDP-N-ACETYLGLUCOSAMINE 2-EPIMERASE_N-ACETYLMANNOSAMINE KINASE"/>
    <property type="match status" value="1"/>
</dbReference>
<dbReference type="OrthoDB" id="9810372at2"/>
<dbReference type="Proteomes" id="UP000077667">
    <property type="component" value="Chromosome"/>
</dbReference>
<reference evidence="2 3" key="1">
    <citation type="submission" date="2016-05" db="EMBL/GenBank/DDBJ databases">
        <title>Niabella ginsenosidivorans BS26 whole genome sequencing.</title>
        <authorList>
            <person name="Im W.T."/>
            <person name="Siddiqi M.Z."/>
        </authorList>
    </citation>
    <scope>NUCLEOTIDE SEQUENCE [LARGE SCALE GENOMIC DNA]</scope>
    <source>
        <strain evidence="2 3">BS26</strain>
    </source>
</reference>
<dbReference type="KEGG" id="nia:A8C56_05435"/>
<dbReference type="SUPFAM" id="SSF53067">
    <property type="entry name" value="Actin-like ATPase domain"/>
    <property type="match status" value="1"/>
</dbReference>
<evidence type="ECO:0000256" key="1">
    <source>
        <dbReference type="ARBA" id="ARBA00006479"/>
    </source>
</evidence>
<dbReference type="InterPro" id="IPR000600">
    <property type="entry name" value="ROK"/>
</dbReference>
<dbReference type="GO" id="GO:0016301">
    <property type="term" value="F:kinase activity"/>
    <property type="evidence" value="ECO:0007669"/>
    <property type="project" value="UniProtKB-KW"/>
</dbReference>
<dbReference type="Pfam" id="PF00480">
    <property type="entry name" value="ROK"/>
    <property type="match status" value="1"/>
</dbReference>
<protein>
    <submittedName>
        <fullName evidence="2">Sugar kinase</fullName>
    </submittedName>
</protein>
<accession>A0A1A9HYP4</accession>
<dbReference type="InterPro" id="IPR043129">
    <property type="entry name" value="ATPase_NBD"/>
</dbReference>
<dbReference type="Gene3D" id="3.30.420.40">
    <property type="match status" value="2"/>
</dbReference>
<dbReference type="PANTHER" id="PTHR18964">
    <property type="entry name" value="ROK (REPRESSOR, ORF, KINASE) FAMILY"/>
    <property type="match status" value="1"/>
</dbReference>
<dbReference type="EMBL" id="CP015772">
    <property type="protein sequence ID" value="ANH80506.1"/>
    <property type="molecule type" value="Genomic_DNA"/>
</dbReference>
<evidence type="ECO:0000313" key="3">
    <source>
        <dbReference type="Proteomes" id="UP000077667"/>
    </source>
</evidence>
<dbReference type="RefSeq" id="WP_067753087.1">
    <property type="nucleotide sequence ID" value="NZ_CP015772.1"/>
</dbReference>
<organism evidence="2 3">
    <name type="scientific">Niabella ginsenosidivorans</name>
    <dbReference type="NCBI Taxonomy" id="1176587"/>
    <lineage>
        <taxon>Bacteria</taxon>
        <taxon>Pseudomonadati</taxon>
        <taxon>Bacteroidota</taxon>
        <taxon>Chitinophagia</taxon>
        <taxon>Chitinophagales</taxon>
        <taxon>Chitinophagaceae</taxon>
        <taxon>Niabella</taxon>
    </lineage>
</organism>
<comment type="similarity">
    <text evidence="1">Belongs to the ROK (NagC/XylR) family.</text>
</comment>
<evidence type="ECO:0000313" key="2">
    <source>
        <dbReference type="EMBL" id="ANH80506.1"/>
    </source>
</evidence>
<proteinExistence type="inferred from homology"/>
<name>A0A1A9HYP4_9BACT</name>